<dbReference type="AlphaFoldDB" id="A0A8J7PS02"/>
<name>A0A8J7PS02_9PROT</name>
<gene>
    <name evidence="1" type="ORF">J0H12_01010</name>
</gene>
<evidence type="ECO:0000313" key="1">
    <source>
        <dbReference type="EMBL" id="MBN9412494.1"/>
    </source>
</evidence>
<comment type="caution">
    <text evidence="1">The sequence shown here is derived from an EMBL/GenBank/DDBJ whole genome shotgun (WGS) entry which is preliminary data.</text>
</comment>
<protein>
    <submittedName>
        <fullName evidence="1">Uncharacterized protein</fullName>
    </submittedName>
</protein>
<reference evidence="1" key="1">
    <citation type="submission" date="2021-02" db="EMBL/GenBank/DDBJ databases">
        <title>Thiocyanate and organic carbon inputs drive convergent selection for specific autotrophic Afipia and Thiobacillus strains within complex microbiomes.</title>
        <authorList>
            <person name="Huddy R.J."/>
            <person name="Sachdeva R."/>
            <person name="Kadzinga F."/>
            <person name="Kantor R.S."/>
            <person name="Harrison S.T.L."/>
            <person name="Banfield J.F."/>
        </authorList>
    </citation>
    <scope>NUCLEOTIDE SEQUENCE</scope>
    <source>
        <strain evidence="1">SCN18_10_11_15_R4_P_38_20</strain>
    </source>
</reference>
<proteinExistence type="predicted"/>
<dbReference type="Proteomes" id="UP000664414">
    <property type="component" value="Unassembled WGS sequence"/>
</dbReference>
<accession>A0A8J7PS02</accession>
<evidence type="ECO:0000313" key="2">
    <source>
        <dbReference type="Proteomes" id="UP000664414"/>
    </source>
</evidence>
<sequence>MVTVVRGYKSKECDDEHEMMRLRNGFVFNSDPRCLGIPLWDYHENGAKEFYIRAGVPQVYMFEGAKGNRIICKCGVVIQHTFEEGKDYEVSYKWNNCNCNVEVYEIRKNIVGNAEKILLQNRDRNLPSDFSKTCLAKFKEVRLY</sequence>
<dbReference type="EMBL" id="JAFKGL010000010">
    <property type="protein sequence ID" value="MBN9412494.1"/>
    <property type="molecule type" value="Genomic_DNA"/>
</dbReference>
<organism evidence="1 2">
    <name type="scientific">Candidatus Paracaedimonas acanthamoebae</name>
    <dbReference type="NCBI Taxonomy" id="244581"/>
    <lineage>
        <taxon>Bacteria</taxon>
        <taxon>Pseudomonadati</taxon>
        <taxon>Pseudomonadota</taxon>
        <taxon>Alphaproteobacteria</taxon>
        <taxon>Holosporales</taxon>
        <taxon>Caedimonadaceae</taxon>
        <taxon>Candidatus Paracaedimonas</taxon>
    </lineage>
</organism>